<dbReference type="EMBL" id="BOQN01000055">
    <property type="protein sequence ID" value="GIM92436.1"/>
    <property type="molecule type" value="Genomic_DNA"/>
</dbReference>
<evidence type="ECO:0000313" key="3">
    <source>
        <dbReference type="Proteomes" id="UP000677082"/>
    </source>
</evidence>
<protein>
    <submittedName>
        <fullName evidence="2">MarR family transcriptional regulator</fullName>
    </submittedName>
</protein>
<dbReference type="RefSeq" id="WP_213008316.1">
    <property type="nucleotide sequence ID" value="NZ_BOQN01000055.1"/>
</dbReference>
<comment type="caution">
    <text evidence="2">The sequence shown here is derived from an EMBL/GenBank/DDBJ whole genome shotgun (WGS) entry which is preliminary data.</text>
</comment>
<feature type="domain" description="Winged helix DNA-binding" evidence="1">
    <location>
        <begin position="16"/>
        <end position="92"/>
    </location>
</feature>
<dbReference type="CDD" id="cd00090">
    <property type="entry name" value="HTH_ARSR"/>
    <property type="match status" value="1"/>
</dbReference>
<evidence type="ECO:0000313" key="2">
    <source>
        <dbReference type="EMBL" id="GIM92436.1"/>
    </source>
</evidence>
<dbReference type="SUPFAM" id="SSF46785">
    <property type="entry name" value="Winged helix' DNA-binding domain"/>
    <property type="match status" value="1"/>
</dbReference>
<gene>
    <name evidence="2" type="ORF">Ato02nite_042290</name>
</gene>
<keyword evidence="3" id="KW-1185">Reference proteome</keyword>
<name>A0A919W878_9ACTN</name>
<dbReference type="AlphaFoldDB" id="A0A919W878"/>
<dbReference type="InterPro" id="IPR036388">
    <property type="entry name" value="WH-like_DNA-bd_sf"/>
</dbReference>
<proteinExistence type="predicted"/>
<dbReference type="Proteomes" id="UP000677082">
    <property type="component" value="Unassembled WGS sequence"/>
</dbReference>
<reference evidence="2 3" key="1">
    <citation type="submission" date="2021-03" db="EMBL/GenBank/DDBJ databases">
        <title>Whole genome shotgun sequence of Actinoplanes toevensis NBRC 105298.</title>
        <authorList>
            <person name="Komaki H."/>
            <person name="Tamura T."/>
        </authorList>
    </citation>
    <scope>NUCLEOTIDE SEQUENCE [LARGE SCALE GENOMIC DNA]</scope>
    <source>
        <strain evidence="2 3">NBRC 105298</strain>
    </source>
</reference>
<evidence type="ECO:0000259" key="1">
    <source>
        <dbReference type="Pfam" id="PF13601"/>
    </source>
</evidence>
<accession>A0A919W878</accession>
<dbReference type="InterPro" id="IPR027395">
    <property type="entry name" value="WH_DNA-bd_dom"/>
</dbReference>
<dbReference type="PANTHER" id="PTHR37318">
    <property type="entry name" value="BSL7504 PROTEIN"/>
    <property type="match status" value="1"/>
</dbReference>
<organism evidence="2 3">
    <name type="scientific">Paractinoplanes toevensis</name>
    <dbReference type="NCBI Taxonomy" id="571911"/>
    <lineage>
        <taxon>Bacteria</taxon>
        <taxon>Bacillati</taxon>
        <taxon>Actinomycetota</taxon>
        <taxon>Actinomycetes</taxon>
        <taxon>Micromonosporales</taxon>
        <taxon>Micromonosporaceae</taxon>
        <taxon>Paractinoplanes</taxon>
    </lineage>
</organism>
<dbReference type="InterPro" id="IPR036390">
    <property type="entry name" value="WH_DNA-bd_sf"/>
</dbReference>
<dbReference type="Pfam" id="PF13601">
    <property type="entry name" value="HTH_34"/>
    <property type="match status" value="1"/>
</dbReference>
<sequence>MTPAHFDELIHAPNRLQICGLAAATEYVEFAMLRDLLGISDSALSKHLAVLENAGYVRLRKAMGDSRIRTWVSLTHLGRRAFDQHIAALQAIAAGKPVLNTTHTSG</sequence>
<dbReference type="Gene3D" id="1.10.10.10">
    <property type="entry name" value="Winged helix-like DNA-binding domain superfamily/Winged helix DNA-binding domain"/>
    <property type="match status" value="1"/>
</dbReference>
<dbReference type="PANTHER" id="PTHR37318:SF1">
    <property type="entry name" value="BSL7504 PROTEIN"/>
    <property type="match status" value="1"/>
</dbReference>
<dbReference type="InterPro" id="IPR011991">
    <property type="entry name" value="ArsR-like_HTH"/>
</dbReference>